<dbReference type="PANTHER" id="PTHR13361:SF1">
    <property type="entry name" value="WW DOMAIN-BINDING PROTEIN 11"/>
    <property type="match status" value="1"/>
</dbReference>
<comment type="caution">
    <text evidence="5">The sequence shown here is derived from an EMBL/GenBank/DDBJ whole genome shotgun (WGS) entry which is preliminary data.</text>
</comment>
<gene>
    <name evidence="5" type="ORF">BV898_16615</name>
</gene>
<dbReference type="Proteomes" id="UP000192578">
    <property type="component" value="Unassembled WGS sequence"/>
</dbReference>
<dbReference type="PANTHER" id="PTHR13361">
    <property type="entry name" value="WW DOMAIN-BINDING PROTEIN 11"/>
    <property type="match status" value="1"/>
</dbReference>
<feature type="region of interest" description="Disordered" evidence="3">
    <location>
        <begin position="187"/>
        <end position="276"/>
    </location>
</feature>
<dbReference type="AlphaFoldDB" id="A0A9X6NDJ2"/>
<feature type="region of interest" description="Disordered" evidence="3">
    <location>
        <begin position="1"/>
        <end position="35"/>
    </location>
</feature>
<dbReference type="OrthoDB" id="10067323at2759"/>
<evidence type="ECO:0000256" key="2">
    <source>
        <dbReference type="ARBA" id="ARBA00023242"/>
    </source>
</evidence>
<feature type="compositionally biased region" description="Polar residues" evidence="3">
    <location>
        <begin position="1"/>
        <end position="11"/>
    </location>
</feature>
<evidence type="ECO:0000313" key="6">
    <source>
        <dbReference type="Proteomes" id="UP000192578"/>
    </source>
</evidence>
<keyword evidence="2" id="KW-0539">Nucleus</keyword>
<feature type="compositionally biased region" description="Acidic residues" evidence="3">
    <location>
        <begin position="208"/>
        <end position="239"/>
    </location>
</feature>
<feature type="region of interest" description="Disordered" evidence="3">
    <location>
        <begin position="289"/>
        <end position="385"/>
    </location>
</feature>
<reference evidence="6" key="1">
    <citation type="submission" date="2017-01" db="EMBL/GenBank/DDBJ databases">
        <title>Comparative genomics of anhydrobiosis in the tardigrade Hypsibius dujardini.</title>
        <authorList>
            <person name="Yoshida Y."/>
            <person name="Koutsovoulos G."/>
            <person name="Laetsch D."/>
            <person name="Stevens L."/>
            <person name="Kumar S."/>
            <person name="Horikawa D."/>
            <person name="Ishino K."/>
            <person name="Komine S."/>
            <person name="Tomita M."/>
            <person name="Blaxter M."/>
            <person name="Arakawa K."/>
        </authorList>
    </citation>
    <scope>NUCLEOTIDE SEQUENCE [LARGE SCALE GENOMIC DNA]</scope>
    <source>
        <strain evidence="6">Z151</strain>
    </source>
</reference>
<feature type="domain" description="Wbp11/ELF5/Saf1 N-terminal" evidence="4">
    <location>
        <begin position="12"/>
        <end position="67"/>
    </location>
</feature>
<evidence type="ECO:0000259" key="4">
    <source>
        <dbReference type="Pfam" id="PF09429"/>
    </source>
</evidence>
<evidence type="ECO:0000256" key="1">
    <source>
        <dbReference type="ARBA" id="ARBA00004123"/>
    </source>
</evidence>
<protein>
    <submittedName>
        <fullName evidence="5">WW domain-binding protein 11</fullName>
    </submittedName>
</protein>
<feature type="region of interest" description="Disordered" evidence="3">
    <location>
        <begin position="413"/>
        <end position="449"/>
    </location>
</feature>
<accession>A0A9X6NDJ2</accession>
<sequence length="463" mass="50503">MGKRSTQNTKSGRAMNPADQARKEARRRELKKNKKQRLVVREAVIKAKDPKKVIEELERLDQMEYNINEAPPLPDHVLLERRRRLLGNFNRCLSLYEKDDKTTYNDLKKMLAQYHRKHDDLRKYYDSVKRAQSVTVDDIPLPIAMPDDDAPMEEEHSLQPVRHISQGSAVLAAPRMLSWEAFSDNLADTGGKRPPGPPCCPAPALASDDSDDEADAGDGGDSGGDGEGEEAASDEDVDEDTPRQQSSGDAGPSVIGTSKDQAAVESDVPPETARVGAVITASDATVSVSAMPRMTRPPGPTFGVGRPPFVPPGANFRNVPPPNMMQQRFPPPMPGFPGMPRTMTRPPGFGPIGPMAPGMRPPEYDPVMHRPPPLSGPSAASSGEAKTMIQAKPQLRNLTAEVTRFIPTSVKVKREEIAKPKPKPVAMGPNTELIPHRPAAQQQSKGSTDEAYDAFLKEMEGLL</sequence>
<dbReference type="Pfam" id="PF09429">
    <property type="entry name" value="Wbp11"/>
    <property type="match status" value="1"/>
</dbReference>
<dbReference type="GO" id="GO:0006396">
    <property type="term" value="P:RNA processing"/>
    <property type="evidence" value="ECO:0007669"/>
    <property type="project" value="InterPro"/>
</dbReference>
<proteinExistence type="predicted"/>
<evidence type="ECO:0000313" key="5">
    <source>
        <dbReference type="EMBL" id="OWA52155.1"/>
    </source>
</evidence>
<comment type="subcellular location">
    <subcellularLocation>
        <location evidence="1">Nucleus</location>
    </subcellularLocation>
</comment>
<evidence type="ECO:0000256" key="3">
    <source>
        <dbReference type="SAM" id="MobiDB-lite"/>
    </source>
</evidence>
<feature type="compositionally biased region" description="Pro residues" evidence="3">
    <location>
        <begin position="319"/>
        <end position="337"/>
    </location>
</feature>
<organism evidence="5 6">
    <name type="scientific">Hypsibius exemplaris</name>
    <name type="common">Freshwater tardigrade</name>
    <dbReference type="NCBI Taxonomy" id="2072580"/>
    <lineage>
        <taxon>Eukaryota</taxon>
        <taxon>Metazoa</taxon>
        <taxon>Ecdysozoa</taxon>
        <taxon>Tardigrada</taxon>
        <taxon>Eutardigrada</taxon>
        <taxon>Parachela</taxon>
        <taxon>Hypsibioidea</taxon>
        <taxon>Hypsibiidae</taxon>
        <taxon>Hypsibius</taxon>
    </lineage>
</organism>
<dbReference type="InterPro" id="IPR019007">
    <property type="entry name" value="Wbp11/ELF5/Saf1_N"/>
</dbReference>
<dbReference type="GO" id="GO:0005681">
    <property type="term" value="C:spliceosomal complex"/>
    <property type="evidence" value="ECO:0007669"/>
    <property type="project" value="TreeGrafter"/>
</dbReference>
<dbReference type="EMBL" id="MTYJ01000253">
    <property type="protein sequence ID" value="OWA52155.1"/>
    <property type="molecule type" value="Genomic_DNA"/>
</dbReference>
<keyword evidence="6" id="KW-1185">Reference proteome</keyword>
<name>A0A9X6NDJ2_HYPEX</name>